<comment type="caution">
    <text evidence="1">The sequence shown here is derived from an EMBL/GenBank/DDBJ whole genome shotgun (WGS) entry which is preliminary data.</text>
</comment>
<reference evidence="1" key="1">
    <citation type="submission" date="2020-08" db="EMBL/GenBank/DDBJ databases">
        <title>Multicomponent nature underlies the extraordinary mechanical properties of spider dragline silk.</title>
        <authorList>
            <person name="Kono N."/>
            <person name="Nakamura H."/>
            <person name="Mori M."/>
            <person name="Yoshida Y."/>
            <person name="Ohtoshi R."/>
            <person name="Malay A.D."/>
            <person name="Moran D.A.P."/>
            <person name="Tomita M."/>
            <person name="Numata K."/>
            <person name="Arakawa K."/>
        </authorList>
    </citation>
    <scope>NUCLEOTIDE SEQUENCE</scope>
</reference>
<keyword evidence="2" id="KW-1185">Reference proteome</keyword>
<accession>A0A8X6YKN0</accession>
<protein>
    <submittedName>
        <fullName evidence="1">Uncharacterized protein</fullName>
    </submittedName>
</protein>
<evidence type="ECO:0000313" key="2">
    <source>
        <dbReference type="Proteomes" id="UP000886998"/>
    </source>
</evidence>
<organism evidence="1 2">
    <name type="scientific">Trichonephila inaurata madagascariensis</name>
    <dbReference type="NCBI Taxonomy" id="2747483"/>
    <lineage>
        <taxon>Eukaryota</taxon>
        <taxon>Metazoa</taxon>
        <taxon>Ecdysozoa</taxon>
        <taxon>Arthropoda</taxon>
        <taxon>Chelicerata</taxon>
        <taxon>Arachnida</taxon>
        <taxon>Araneae</taxon>
        <taxon>Araneomorphae</taxon>
        <taxon>Entelegynae</taxon>
        <taxon>Araneoidea</taxon>
        <taxon>Nephilidae</taxon>
        <taxon>Trichonephila</taxon>
        <taxon>Trichonephila inaurata</taxon>
    </lineage>
</organism>
<dbReference type="AlphaFoldDB" id="A0A8X6YKN0"/>
<dbReference type="EMBL" id="BMAV01019965">
    <property type="protein sequence ID" value="GFY73284.1"/>
    <property type="molecule type" value="Genomic_DNA"/>
</dbReference>
<sequence>MASQEQAFCVAFVLRLCQGNCILKAKRSRTGGGGRWPRNSPGEYIDAFASQPPFPGEEKERKSLLQRNQKELVEKLLRMHILLSPLDSMKGKGMRICVICISSLSVQ</sequence>
<name>A0A8X6YKN0_9ARAC</name>
<gene>
    <name evidence="1" type="ORF">TNIN_351011</name>
</gene>
<proteinExistence type="predicted"/>
<dbReference type="Proteomes" id="UP000886998">
    <property type="component" value="Unassembled WGS sequence"/>
</dbReference>
<evidence type="ECO:0000313" key="1">
    <source>
        <dbReference type="EMBL" id="GFY73284.1"/>
    </source>
</evidence>
<dbReference type="OrthoDB" id="10549304at2759"/>